<dbReference type="VEuPathDB" id="FungiDB:BLGHR1_13701"/>
<evidence type="ECO:0000313" key="1">
    <source>
        <dbReference type="EMBL" id="SZF02915.1"/>
    </source>
</evidence>
<dbReference type="Proteomes" id="UP000275772">
    <property type="component" value="Unassembled WGS sequence"/>
</dbReference>
<accession>A0A383UTL8</accession>
<dbReference type="AlphaFoldDB" id="A0A383UTL8"/>
<dbReference type="EMBL" id="UNSH01000046">
    <property type="protein sequence ID" value="SZF02915.1"/>
    <property type="molecule type" value="Genomic_DNA"/>
</dbReference>
<name>A0A383UTL8_BLUHO</name>
<sequence length="65" mass="7371">MCNVHITLTTYTCNHQIRRYISRPCVKNCPDENKIFLAPDMAKSMCPTCVSIVRSAREAALSNPR</sequence>
<organism evidence="1 2">
    <name type="scientific">Blumeria hordei</name>
    <name type="common">Barley powdery mildew</name>
    <name type="synonym">Blumeria graminis f. sp. hordei</name>
    <dbReference type="NCBI Taxonomy" id="2867405"/>
    <lineage>
        <taxon>Eukaryota</taxon>
        <taxon>Fungi</taxon>
        <taxon>Dikarya</taxon>
        <taxon>Ascomycota</taxon>
        <taxon>Pezizomycotina</taxon>
        <taxon>Leotiomycetes</taxon>
        <taxon>Erysiphales</taxon>
        <taxon>Erysiphaceae</taxon>
        <taxon>Blumeria</taxon>
    </lineage>
</organism>
<proteinExistence type="predicted"/>
<evidence type="ECO:0000313" key="2">
    <source>
        <dbReference type="Proteomes" id="UP000275772"/>
    </source>
</evidence>
<protein>
    <submittedName>
        <fullName evidence="1">Uncharacterized protein</fullName>
    </submittedName>
</protein>
<gene>
    <name evidence="1" type="ORF">BLGHR1_13701</name>
</gene>
<reference evidence="1 2" key="1">
    <citation type="submission" date="2017-11" db="EMBL/GenBank/DDBJ databases">
        <authorList>
            <person name="Kracher B."/>
        </authorList>
    </citation>
    <scope>NUCLEOTIDE SEQUENCE [LARGE SCALE GENOMIC DNA]</scope>
    <source>
        <strain evidence="1 2">RACE1</strain>
    </source>
</reference>